<comment type="similarity">
    <text evidence="1">Belongs to the synaptotagmin family.</text>
</comment>
<feature type="region of interest" description="Disordered" evidence="2">
    <location>
        <begin position="1"/>
        <end position="30"/>
    </location>
</feature>
<dbReference type="SUPFAM" id="SSF49562">
    <property type="entry name" value="C2 domain (Calcium/lipid-binding domain, CaLB)"/>
    <property type="match status" value="2"/>
</dbReference>
<reference evidence="4" key="2">
    <citation type="submission" date="2025-09" db="UniProtKB">
        <authorList>
            <consortium name="Ensembl"/>
        </authorList>
    </citation>
    <scope>IDENTIFICATION</scope>
</reference>
<feature type="compositionally biased region" description="Acidic residues" evidence="2">
    <location>
        <begin position="1"/>
        <end position="23"/>
    </location>
</feature>
<evidence type="ECO:0000259" key="3">
    <source>
        <dbReference type="PROSITE" id="PS50004"/>
    </source>
</evidence>
<reference evidence="4" key="1">
    <citation type="submission" date="2025-08" db="UniProtKB">
        <authorList>
            <consortium name="Ensembl"/>
        </authorList>
    </citation>
    <scope>IDENTIFICATION</scope>
</reference>
<dbReference type="PANTHER" id="PTHR46129:SF2">
    <property type="entry name" value="SYNAPTOTAGMIN 14, ISOFORM D"/>
    <property type="match status" value="1"/>
</dbReference>
<feature type="domain" description="C2" evidence="3">
    <location>
        <begin position="193"/>
        <end position="318"/>
    </location>
</feature>
<evidence type="ECO:0000313" key="4">
    <source>
        <dbReference type="Ensembl" id="ENSEBUP00000027121.1"/>
    </source>
</evidence>
<dbReference type="Gene3D" id="2.60.40.150">
    <property type="entry name" value="C2 domain"/>
    <property type="match status" value="2"/>
</dbReference>
<dbReference type="PROSITE" id="PS50004">
    <property type="entry name" value="C2"/>
    <property type="match status" value="2"/>
</dbReference>
<dbReference type="InterPro" id="IPR043541">
    <property type="entry name" value="SYT14/14L/16"/>
</dbReference>
<dbReference type="Proteomes" id="UP000694388">
    <property type="component" value="Unplaced"/>
</dbReference>
<sequence length="493" mass="54075">MSWESEEDEEEEEETEAESDDHEAEQLCRPRRRASLPGTFCFGDRVLYLGRSASAPFIPGPSTGKDGGNVCTSSIPQFAGVSVFRGTTEHCSISMQTSGLKGLSPSSNSYISGSPGTLSASLHEVPDEFVQEQTSCNKPRPQEDAMVTQQQVETTVAELGALEEAKASAKEDPGVGGCGDNSDGGGCEPEAVVRPAPCPSVEAQFAYSAKMRRLSIMVLGLKNVPPRPAFQERWRVHLALIPGKKLKARRCRTAVQKGERPMFNEALRFNSLDVARLKTSTLRLRLYTAPRLRRPKLLGQHILLLKDLVLEGSVTALSLILTSPRQAATGLSGSGCPQLQLGLSYNPTTGRLSVDVLQGRQLRSISARRHRDNLCCLKHLVGGQVYVLQDMYVKLTLLNSMGQQMVMHKTSVCRGNTDPAFHETFPFQLALFQLSDVTLLVSVFVRRSLRRRRLLGWLLLGATGSGPAQAEHWAQMRTSEGRPICLWHALLEP</sequence>
<protein>
    <recommendedName>
        <fullName evidence="3">C2 domain-containing protein</fullName>
    </recommendedName>
</protein>
<organism evidence="4 5">
    <name type="scientific">Eptatretus burgeri</name>
    <name type="common">Inshore hagfish</name>
    <dbReference type="NCBI Taxonomy" id="7764"/>
    <lineage>
        <taxon>Eukaryota</taxon>
        <taxon>Metazoa</taxon>
        <taxon>Chordata</taxon>
        <taxon>Craniata</taxon>
        <taxon>Vertebrata</taxon>
        <taxon>Cyclostomata</taxon>
        <taxon>Myxini</taxon>
        <taxon>Myxiniformes</taxon>
        <taxon>Myxinidae</taxon>
        <taxon>Eptatretinae</taxon>
        <taxon>Eptatretus</taxon>
    </lineage>
</organism>
<feature type="domain" description="C2" evidence="3">
    <location>
        <begin position="335"/>
        <end position="488"/>
    </location>
</feature>
<accession>A0A8C4RA50</accession>
<dbReference type="Pfam" id="PF00168">
    <property type="entry name" value="C2"/>
    <property type="match status" value="2"/>
</dbReference>
<proteinExistence type="inferred from homology"/>
<dbReference type="Ensembl" id="ENSEBUT00000027697.1">
    <property type="protein sequence ID" value="ENSEBUP00000027121.1"/>
    <property type="gene ID" value="ENSEBUG00000016656.1"/>
</dbReference>
<evidence type="ECO:0000313" key="5">
    <source>
        <dbReference type="Proteomes" id="UP000694388"/>
    </source>
</evidence>
<name>A0A8C4RA50_EPTBU</name>
<evidence type="ECO:0000256" key="1">
    <source>
        <dbReference type="ARBA" id="ARBA00006996"/>
    </source>
</evidence>
<dbReference type="GO" id="GO:0005543">
    <property type="term" value="F:phospholipid binding"/>
    <property type="evidence" value="ECO:0007669"/>
    <property type="project" value="TreeGrafter"/>
</dbReference>
<dbReference type="InterPro" id="IPR000008">
    <property type="entry name" value="C2_dom"/>
</dbReference>
<dbReference type="AlphaFoldDB" id="A0A8C4RA50"/>
<dbReference type="InterPro" id="IPR035892">
    <property type="entry name" value="C2_domain_sf"/>
</dbReference>
<dbReference type="GeneTree" id="ENSGT00940000168723"/>
<keyword evidence="5" id="KW-1185">Reference proteome</keyword>
<dbReference type="SMART" id="SM00239">
    <property type="entry name" value="C2"/>
    <property type="match status" value="2"/>
</dbReference>
<evidence type="ECO:0000256" key="2">
    <source>
        <dbReference type="SAM" id="MobiDB-lite"/>
    </source>
</evidence>
<dbReference type="PANTHER" id="PTHR46129">
    <property type="entry name" value="SYNAPTOTAGMIN 14, ISOFORM D"/>
    <property type="match status" value="1"/>
</dbReference>